<name>A0A2X1J640_ECOLX</name>
<evidence type="ECO:0000313" key="2">
    <source>
        <dbReference type="Proteomes" id="UP000250561"/>
    </source>
</evidence>
<dbReference type="Proteomes" id="UP000250561">
    <property type="component" value="Unassembled WGS sequence"/>
</dbReference>
<protein>
    <submittedName>
        <fullName evidence="1">Uncharacterized protein</fullName>
    </submittedName>
</protein>
<sequence length="51" mass="5828">MFIMAFTAFDLNKQRVMDQIDIPDPQVNKLIQPDSGVVEGFDYGQPKPCRI</sequence>
<dbReference type="EMBL" id="UARS01000005">
    <property type="protein sequence ID" value="SPW43038.1"/>
    <property type="molecule type" value="Genomic_DNA"/>
</dbReference>
<evidence type="ECO:0000313" key="1">
    <source>
        <dbReference type="EMBL" id="SPW43038.1"/>
    </source>
</evidence>
<reference evidence="1 2" key="1">
    <citation type="submission" date="2018-06" db="EMBL/GenBank/DDBJ databases">
        <authorList>
            <consortium name="Pathogen Informatics"/>
            <person name="Doyle S."/>
        </authorList>
    </citation>
    <scope>NUCLEOTIDE SEQUENCE [LARGE SCALE GENOMIC DNA]</scope>
    <source>
        <strain evidence="1 2">NCTC11126</strain>
    </source>
</reference>
<gene>
    <name evidence="1" type="ORF">NCTC11126_02415</name>
</gene>
<organism evidence="1 2">
    <name type="scientific">Escherichia coli</name>
    <dbReference type="NCBI Taxonomy" id="562"/>
    <lineage>
        <taxon>Bacteria</taxon>
        <taxon>Pseudomonadati</taxon>
        <taxon>Pseudomonadota</taxon>
        <taxon>Gammaproteobacteria</taxon>
        <taxon>Enterobacterales</taxon>
        <taxon>Enterobacteriaceae</taxon>
        <taxon>Escherichia</taxon>
    </lineage>
</organism>
<dbReference type="AlphaFoldDB" id="A0A2X1J640"/>
<proteinExistence type="predicted"/>
<accession>A0A2X1J640</accession>